<dbReference type="Proteomes" id="UP000028990">
    <property type="component" value="Unassembled WGS sequence"/>
</dbReference>
<organism evidence="2 3">
    <name type="scientific">Fukomys damarensis</name>
    <name type="common">Damaraland mole rat</name>
    <name type="synonym">Cryptomys damarensis</name>
    <dbReference type="NCBI Taxonomy" id="885580"/>
    <lineage>
        <taxon>Eukaryota</taxon>
        <taxon>Metazoa</taxon>
        <taxon>Chordata</taxon>
        <taxon>Craniata</taxon>
        <taxon>Vertebrata</taxon>
        <taxon>Euteleostomi</taxon>
        <taxon>Mammalia</taxon>
        <taxon>Eutheria</taxon>
        <taxon>Euarchontoglires</taxon>
        <taxon>Glires</taxon>
        <taxon>Rodentia</taxon>
        <taxon>Hystricomorpha</taxon>
        <taxon>Bathyergidae</taxon>
        <taxon>Fukomys</taxon>
    </lineage>
</organism>
<gene>
    <name evidence="2" type="ORF">H920_01425</name>
</gene>
<evidence type="ECO:0000259" key="1">
    <source>
        <dbReference type="Pfam" id="PF06008"/>
    </source>
</evidence>
<dbReference type="InterPro" id="IPR009254">
    <property type="entry name" value="Laminin_aI"/>
</dbReference>
<name>A0A091E3Q2_FUKDA</name>
<dbReference type="AlphaFoldDB" id="A0A091E3Q2"/>
<dbReference type="GO" id="GO:0030155">
    <property type="term" value="P:regulation of cell adhesion"/>
    <property type="evidence" value="ECO:0007669"/>
    <property type="project" value="InterPro"/>
</dbReference>
<dbReference type="EMBL" id="KN121066">
    <property type="protein sequence ID" value="KFO37170.1"/>
    <property type="molecule type" value="Genomic_DNA"/>
</dbReference>
<evidence type="ECO:0000313" key="3">
    <source>
        <dbReference type="Proteomes" id="UP000028990"/>
    </source>
</evidence>
<dbReference type="GO" id="GO:0005102">
    <property type="term" value="F:signaling receptor binding"/>
    <property type="evidence" value="ECO:0007669"/>
    <property type="project" value="InterPro"/>
</dbReference>
<feature type="domain" description="Laminin alpha" evidence="1">
    <location>
        <begin position="77"/>
        <end position="139"/>
    </location>
</feature>
<reference evidence="2 3" key="1">
    <citation type="submission" date="2013-11" db="EMBL/GenBank/DDBJ databases">
        <title>The Damaraland mole rat (Fukomys damarensis) genome and evolution of African mole rats.</title>
        <authorList>
            <person name="Gladyshev V.N."/>
            <person name="Fang X."/>
        </authorList>
    </citation>
    <scope>NUCLEOTIDE SEQUENCE [LARGE SCALE GENOMIC DNA]</scope>
    <source>
        <tissue evidence="2">Liver</tissue>
    </source>
</reference>
<dbReference type="Pfam" id="PF06008">
    <property type="entry name" value="Laminin_I"/>
    <property type="match status" value="1"/>
</dbReference>
<sequence>MATVTHTATRCAPGFYGNPLLIGNTCRKCDCSGNSDPNLIFEDCDEATGQYCNKCVWDLTGDLRLAALSIGESVSGLLSVSSGTAAQRHVNEMNATIHLLKTKLSERENQYILRKIQISNSENTMKSLLSDVEELAEKILEPFPIACFWEPLKDAHASAFITAGAQRVSSRCFCYCCCC</sequence>
<dbReference type="GO" id="GO:0045995">
    <property type="term" value="P:regulation of embryonic development"/>
    <property type="evidence" value="ECO:0007669"/>
    <property type="project" value="InterPro"/>
</dbReference>
<accession>A0A091E3Q2</accession>
<keyword evidence="3" id="KW-1185">Reference proteome</keyword>
<proteinExistence type="predicted"/>
<protein>
    <submittedName>
        <fullName evidence="2">Laminin subunit alpha-4</fullName>
    </submittedName>
</protein>
<evidence type="ECO:0000313" key="2">
    <source>
        <dbReference type="EMBL" id="KFO37170.1"/>
    </source>
</evidence>
<dbReference type="Gene3D" id="2.10.25.10">
    <property type="entry name" value="Laminin"/>
    <property type="match status" value="1"/>
</dbReference>
<dbReference type="GO" id="GO:0030334">
    <property type="term" value="P:regulation of cell migration"/>
    <property type="evidence" value="ECO:0007669"/>
    <property type="project" value="InterPro"/>
</dbReference>